<dbReference type="GO" id="GO:0016779">
    <property type="term" value="F:nucleotidyltransferase activity"/>
    <property type="evidence" value="ECO:0007669"/>
    <property type="project" value="UniProtKB-KW"/>
</dbReference>
<evidence type="ECO:0000256" key="9">
    <source>
        <dbReference type="ARBA" id="ARBA00038276"/>
    </source>
</evidence>
<evidence type="ECO:0000256" key="1">
    <source>
        <dbReference type="ARBA" id="ARBA00001946"/>
    </source>
</evidence>
<dbReference type="InterPro" id="IPR002934">
    <property type="entry name" value="Polymerase_NTP_transf_dom"/>
</dbReference>
<evidence type="ECO:0000256" key="5">
    <source>
        <dbReference type="ARBA" id="ARBA00022723"/>
    </source>
</evidence>
<dbReference type="CDD" id="cd05403">
    <property type="entry name" value="NT_KNTase_like"/>
    <property type="match status" value="1"/>
</dbReference>
<keyword evidence="7" id="KW-0067">ATP-binding</keyword>
<dbReference type="InterPro" id="IPR043519">
    <property type="entry name" value="NT_sf"/>
</dbReference>
<dbReference type="Gene3D" id="3.30.460.10">
    <property type="entry name" value="Beta Polymerase, domain 2"/>
    <property type="match status" value="1"/>
</dbReference>
<protein>
    <submittedName>
        <fullName evidence="11">Nucleotidyltransferase</fullName>
    </submittedName>
</protein>
<organism evidence="11 12">
    <name type="scientific">Candidatus Desantisbacteria bacterium CG1_02_38_46</name>
    <dbReference type="NCBI Taxonomy" id="1817893"/>
    <lineage>
        <taxon>Bacteria</taxon>
        <taxon>Candidatus Desantisiibacteriota</taxon>
    </lineage>
</organism>
<feature type="domain" description="Polymerase nucleotidyl transferase" evidence="10">
    <location>
        <begin position="11"/>
        <end position="99"/>
    </location>
</feature>
<proteinExistence type="inferred from homology"/>
<evidence type="ECO:0000256" key="7">
    <source>
        <dbReference type="ARBA" id="ARBA00022840"/>
    </source>
</evidence>
<gene>
    <name evidence="11" type="ORF">AUJ66_05795</name>
</gene>
<comment type="cofactor">
    <cofactor evidence="1">
        <name>Mg(2+)</name>
        <dbReference type="ChEBI" id="CHEBI:18420"/>
    </cofactor>
</comment>
<comment type="similarity">
    <text evidence="9">Belongs to the MntA antitoxin family.</text>
</comment>
<dbReference type="SUPFAM" id="SSF81301">
    <property type="entry name" value="Nucleotidyltransferase"/>
    <property type="match status" value="1"/>
</dbReference>
<dbReference type="EMBL" id="MNUO01000091">
    <property type="protein sequence ID" value="OIN96572.1"/>
    <property type="molecule type" value="Genomic_DNA"/>
</dbReference>
<name>A0A1J4SD31_9BACT</name>
<dbReference type="GO" id="GO:0046872">
    <property type="term" value="F:metal ion binding"/>
    <property type="evidence" value="ECO:0007669"/>
    <property type="project" value="UniProtKB-KW"/>
</dbReference>
<evidence type="ECO:0000256" key="6">
    <source>
        <dbReference type="ARBA" id="ARBA00022741"/>
    </source>
</evidence>
<evidence type="ECO:0000256" key="4">
    <source>
        <dbReference type="ARBA" id="ARBA00022695"/>
    </source>
</evidence>
<reference evidence="11 12" key="1">
    <citation type="journal article" date="2016" name="Environ. Microbiol.">
        <title>Genomic resolution of a cold subsurface aquifer community provides metabolic insights for novel microbes adapted to high CO concentrations.</title>
        <authorList>
            <person name="Probst A.J."/>
            <person name="Castelle C.J."/>
            <person name="Singh A."/>
            <person name="Brown C.T."/>
            <person name="Anantharaman K."/>
            <person name="Sharon I."/>
            <person name="Hug L.A."/>
            <person name="Burstein D."/>
            <person name="Emerson J.B."/>
            <person name="Thomas B.C."/>
            <person name="Banfield J.F."/>
        </authorList>
    </citation>
    <scope>NUCLEOTIDE SEQUENCE [LARGE SCALE GENOMIC DNA]</scope>
    <source>
        <strain evidence="11">CG1_02_38_46</strain>
    </source>
</reference>
<sequence>MKTTRKIEKILKEHKKDIKKKYEVKKIGIFGSYIRGEEKRRSDLDILVEFEKNAKIDLLGFINLGNYLSNLLGRRVDLVEKKCLKPYIGRRILQEVVYV</sequence>
<dbReference type="STRING" id="1817893.AUJ66_05795"/>
<accession>A0A1J4SD31</accession>
<comment type="caution">
    <text evidence="11">The sequence shown here is derived from an EMBL/GenBank/DDBJ whole genome shotgun (WGS) entry which is preliminary data.</text>
</comment>
<dbReference type="PANTHER" id="PTHR33571:SF19">
    <property type="entry name" value="PROTEIN ADENYLYLTRANSFERASE MJ0128-RELATED"/>
    <property type="match status" value="1"/>
</dbReference>
<dbReference type="Pfam" id="PF01909">
    <property type="entry name" value="NTP_transf_2"/>
    <property type="match status" value="1"/>
</dbReference>
<evidence type="ECO:0000313" key="12">
    <source>
        <dbReference type="Proteomes" id="UP000182278"/>
    </source>
</evidence>
<dbReference type="Proteomes" id="UP000182278">
    <property type="component" value="Unassembled WGS sequence"/>
</dbReference>
<evidence type="ECO:0000313" key="11">
    <source>
        <dbReference type="EMBL" id="OIN96572.1"/>
    </source>
</evidence>
<keyword evidence="4" id="KW-0548">Nucleotidyltransferase</keyword>
<dbReference type="InterPro" id="IPR052038">
    <property type="entry name" value="Type-VII_TA_antitoxin"/>
</dbReference>
<dbReference type="PANTHER" id="PTHR33571">
    <property type="entry name" value="SSL8005 PROTEIN"/>
    <property type="match status" value="1"/>
</dbReference>
<keyword evidence="2" id="KW-1277">Toxin-antitoxin system</keyword>
<dbReference type="AlphaFoldDB" id="A0A1J4SD31"/>
<keyword evidence="5" id="KW-0479">Metal-binding</keyword>
<keyword evidence="8" id="KW-0460">Magnesium</keyword>
<evidence type="ECO:0000256" key="8">
    <source>
        <dbReference type="ARBA" id="ARBA00022842"/>
    </source>
</evidence>
<evidence type="ECO:0000256" key="3">
    <source>
        <dbReference type="ARBA" id="ARBA00022679"/>
    </source>
</evidence>
<keyword evidence="3 11" id="KW-0808">Transferase</keyword>
<keyword evidence="6" id="KW-0547">Nucleotide-binding</keyword>
<dbReference type="GO" id="GO:0005524">
    <property type="term" value="F:ATP binding"/>
    <property type="evidence" value="ECO:0007669"/>
    <property type="project" value="UniProtKB-KW"/>
</dbReference>
<evidence type="ECO:0000256" key="2">
    <source>
        <dbReference type="ARBA" id="ARBA00022649"/>
    </source>
</evidence>
<evidence type="ECO:0000259" key="10">
    <source>
        <dbReference type="Pfam" id="PF01909"/>
    </source>
</evidence>